<evidence type="ECO:0000256" key="1">
    <source>
        <dbReference type="SAM" id="MobiDB-lite"/>
    </source>
</evidence>
<name>A0A8R7UVZ9_TRIUA</name>
<accession>A0A8R7UVZ9</accession>
<evidence type="ECO:0000313" key="3">
    <source>
        <dbReference type="Proteomes" id="UP000015106"/>
    </source>
</evidence>
<reference evidence="2" key="2">
    <citation type="submission" date="2018-03" db="EMBL/GenBank/DDBJ databases">
        <title>The Triticum urartu genome reveals the dynamic nature of wheat genome evolution.</title>
        <authorList>
            <person name="Ling H."/>
            <person name="Ma B."/>
            <person name="Shi X."/>
            <person name="Liu H."/>
            <person name="Dong L."/>
            <person name="Sun H."/>
            <person name="Cao Y."/>
            <person name="Gao Q."/>
            <person name="Zheng S."/>
            <person name="Li Y."/>
            <person name="Yu Y."/>
            <person name="Du H."/>
            <person name="Qi M."/>
            <person name="Li Y."/>
            <person name="Yu H."/>
            <person name="Cui Y."/>
            <person name="Wang N."/>
            <person name="Chen C."/>
            <person name="Wu H."/>
            <person name="Zhao Y."/>
            <person name="Zhang J."/>
            <person name="Li Y."/>
            <person name="Zhou W."/>
            <person name="Zhang B."/>
            <person name="Hu W."/>
            <person name="Eijk M."/>
            <person name="Tang J."/>
            <person name="Witsenboer H."/>
            <person name="Zhao S."/>
            <person name="Li Z."/>
            <person name="Zhang A."/>
            <person name="Wang D."/>
            <person name="Liang C."/>
        </authorList>
    </citation>
    <scope>NUCLEOTIDE SEQUENCE [LARGE SCALE GENOMIC DNA]</scope>
    <source>
        <strain evidence="2">cv. G1812</strain>
    </source>
</reference>
<sequence length="170" mass="17931">CQPPGRGGAGSAPSPSSRVFPTTDAPSGAGELGGRRWLSPPRSFTSSLPSRCIQPGLLPLRPRPRPKVPDPASAPLPRSTTAPLVFSGCRGRRAESRGLAGDHDVPELTPVNRPQRGRLVHLCSPPTHNFVCAAKRSWEGRPQHKQPKIWGEGGASAWTLATSSLRGSSG</sequence>
<dbReference type="EnsemblPlants" id="TuG1812G0600002187.01.T02">
    <property type="protein sequence ID" value="TuG1812G0600002187.01.T02"/>
    <property type="gene ID" value="TuG1812G0600002187.01"/>
</dbReference>
<protein>
    <submittedName>
        <fullName evidence="2">Uncharacterized protein</fullName>
    </submittedName>
</protein>
<evidence type="ECO:0000313" key="2">
    <source>
        <dbReference type="EnsemblPlants" id="TuG1812G0600002187.01.T02"/>
    </source>
</evidence>
<dbReference type="Gramene" id="TuG1812G0600002187.01.T02">
    <property type="protein sequence ID" value="TuG1812G0600002187.01.T02"/>
    <property type="gene ID" value="TuG1812G0600002187.01"/>
</dbReference>
<reference evidence="3" key="1">
    <citation type="journal article" date="2013" name="Nature">
        <title>Draft genome of the wheat A-genome progenitor Triticum urartu.</title>
        <authorList>
            <person name="Ling H.Q."/>
            <person name="Zhao S."/>
            <person name="Liu D."/>
            <person name="Wang J."/>
            <person name="Sun H."/>
            <person name="Zhang C."/>
            <person name="Fan H."/>
            <person name="Li D."/>
            <person name="Dong L."/>
            <person name="Tao Y."/>
            <person name="Gao C."/>
            <person name="Wu H."/>
            <person name="Li Y."/>
            <person name="Cui Y."/>
            <person name="Guo X."/>
            <person name="Zheng S."/>
            <person name="Wang B."/>
            <person name="Yu K."/>
            <person name="Liang Q."/>
            <person name="Yang W."/>
            <person name="Lou X."/>
            <person name="Chen J."/>
            <person name="Feng M."/>
            <person name="Jian J."/>
            <person name="Zhang X."/>
            <person name="Luo G."/>
            <person name="Jiang Y."/>
            <person name="Liu J."/>
            <person name="Wang Z."/>
            <person name="Sha Y."/>
            <person name="Zhang B."/>
            <person name="Wu H."/>
            <person name="Tang D."/>
            <person name="Shen Q."/>
            <person name="Xue P."/>
            <person name="Zou S."/>
            <person name="Wang X."/>
            <person name="Liu X."/>
            <person name="Wang F."/>
            <person name="Yang Y."/>
            <person name="An X."/>
            <person name="Dong Z."/>
            <person name="Zhang K."/>
            <person name="Zhang X."/>
            <person name="Luo M.C."/>
            <person name="Dvorak J."/>
            <person name="Tong Y."/>
            <person name="Wang J."/>
            <person name="Yang H."/>
            <person name="Li Z."/>
            <person name="Wang D."/>
            <person name="Zhang A."/>
            <person name="Wang J."/>
        </authorList>
    </citation>
    <scope>NUCLEOTIDE SEQUENCE</scope>
    <source>
        <strain evidence="3">cv. G1812</strain>
    </source>
</reference>
<feature type="compositionally biased region" description="Gly residues" evidence="1">
    <location>
        <begin position="1"/>
        <end position="10"/>
    </location>
</feature>
<dbReference type="Proteomes" id="UP000015106">
    <property type="component" value="Chromosome 6"/>
</dbReference>
<reference evidence="2" key="3">
    <citation type="submission" date="2022-06" db="UniProtKB">
        <authorList>
            <consortium name="EnsemblPlants"/>
        </authorList>
    </citation>
    <scope>IDENTIFICATION</scope>
</reference>
<proteinExistence type="predicted"/>
<feature type="region of interest" description="Disordered" evidence="1">
    <location>
        <begin position="1"/>
        <end position="84"/>
    </location>
</feature>
<organism evidence="2 3">
    <name type="scientific">Triticum urartu</name>
    <name type="common">Red wild einkorn</name>
    <name type="synonym">Crithodium urartu</name>
    <dbReference type="NCBI Taxonomy" id="4572"/>
    <lineage>
        <taxon>Eukaryota</taxon>
        <taxon>Viridiplantae</taxon>
        <taxon>Streptophyta</taxon>
        <taxon>Embryophyta</taxon>
        <taxon>Tracheophyta</taxon>
        <taxon>Spermatophyta</taxon>
        <taxon>Magnoliopsida</taxon>
        <taxon>Liliopsida</taxon>
        <taxon>Poales</taxon>
        <taxon>Poaceae</taxon>
        <taxon>BOP clade</taxon>
        <taxon>Pooideae</taxon>
        <taxon>Triticodae</taxon>
        <taxon>Triticeae</taxon>
        <taxon>Triticinae</taxon>
        <taxon>Triticum</taxon>
    </lineage>
</organism>
<dbReference type="AlphaFoldDB" id="A0A8R7UVZ9"/>
<keyword evidence="3" id="KW-1185">Reference proteome</keyword>